<protein>
    <recommendedName>
        <fullName evidence="3">F-box domain-containing protein</fullName>
    </recommendedName>
</protein>
<name>A0A7I8J2I9_SPIIN</name>
<dbReference type="Pfam" id="PF00646">
    <property type="entry name" value="F-box"/>
    <property type="match status" value="1"/>
</dbReference>
<keyword evidence="1" id="KW-0677">Repeat</keyword>
<feature type="region of interest" description="Disordered" evidence="2">
    <location>
        <begin position="141"/>
        <end position="176"/>
    </location>
</feature>
<evidence type="ECO:0000256" key="2">
    <source>
        <dbReference type="SAM" id="MobiDB-lite"/>
    </source>
</evidence>
<dbReference type="EMBL" id="LR743595">
    <property type="protein sequence ID" value="CAA2624763.1"/>
    <property type="molecule type" value="Genomic_DNA"/>
</dbReference>
<dbReference type="CDD" id="cd22157">
    <property type="entry name" value="F-box_AtFBW1-like"/>
    <property type="match status" value="1"/>
</dbReference>
<dbReference type="EMBL" id="CACRZD030000008">
    <property type="protein sequence ID" value="CAA6664192.1"/>
    <property type="molecule type" value="Genomic_DNA"/>
</dbReference>
<proteinExistence type="predicted"/>
<sequence length="330" mass="36348">MERRAVAAPPVEGWRKRGRPDECDASGEFSFLREMNGDLLEKILSRLPPSSFFRLRSVCKRWRSASTSATFVVSCTEVPRESPGSSWWTPTFATRSSLTVARATGRTLTGHLSSPSPSRGLRRGPGLLPLPLRLPLCLQPGRRRLPRAPSPIAGGRSSRPTNPRHRHEVLPSRPPVSILRSGPHLRRLCEPHRQGVQLGEIAVGGGFALPEEESPQEESEISSEETVYFLSKAGEVVSADIQRSPFKKYSSVITTVEAGEELIYFLGPTGAVVACNLSRREVANLPRLLPSTWSTPSTWWMAGAPRFSVDGAPLEFMSAFSFEPRVEARV</sequence>
<dbReference type="PANTHER" id="PTHR31672:SF7">
    <property type="entry name" value="F-BOX DOMAIN-CONTAINING PROTEIN"/>
    <property type="match status" value="1"/>
</dbReference>
<keyword evidence="5" id="KW-1185">Reference proteome</keyword>
<feature type="domain" description="F-box" evidence="3">
    <location>
        <begin position="29"/>
        <end position="64"/>
    </location>
</feature>
<dbReference type="PROSITE" id="PS50181">
    <property type="entry name" value="FBOX"/>
    <property type="match status" value="1"/>
</dbReference>
<evidence type="ECO:0000256" key="1">
    <source>
        <dbReference type="ARBA" id="ARBA00022737"/>
    </source>
</evidence>
<dbReference type="SMART" id="SM00256">
    <property type="entry name" value="FBOX"/>
    <property type="match status" value="1"/>
</dbReference>
<dbReference type="InterPro" id="IPR036047">
    <property type="entry name" value="F-box-like_dom_sf"/>
</dbReference>
<evidence type="ECO:0000259" key="3">
    <source>
        <dbReference type="PROSITE" id="PS50181"/>
    </source>
</evidence>
<dbReference type="SUPFAM" id="SSF81383">
    <property type="entry name" value="F-box domain"/>
    <property type="match status" value="1"/>
</dbReference>
<organism evidence="4">
    <name type="scientific">Spirodela intermedia</name>
    <name type="common">Intermediate duckweed</name>
    <dbReference type="NCBI Taxonomy" id="51605"/>
    <lineage>
        <taxon>Eukaryota</taxon>
        <taxon>Viridiplantae</taxon>
        <taxon>Streptophyta</taxon>
        <taxon>Embryophyta</taxon>
        <taxon>Tracheophyta</taxon>
        <taxon>Spermatophyta</taxon>
        <taxon>Magnoliopsida</taxon>
        <taxon>Liliopsida</taxon>
        <taxon>Araceae</taxon>
        <taxon>Lemnoideae</taxon>
        <taxon>Spirodela</taxon>
    </lineage>
</organism>
<dbReference type="AlphaFoldDB" id="A0A7I8J2I9"/>
<reference evidence="4 5" key="1">
    <citation type="submission" date="2019-12" db="EMBL/GenBank/DDBJ databases">
        <authorList>
            <person name="Scholz U."/>
            <person name="Mascher M."/>
            <person name="Fiebig A."/>
        </authorList>
    </citation>
    <scope>NUCLEOTIDE SEQUENCE</scope>
</reference>
<dbReference type="Gene3D" id="1.20.1280.50">
    <property type="match status" value="1"/>
</dbReference>
<accession>A0A7I8J2I9</accession>
<evidence type="ECO:0000313" key="4">
    <source>
        <dbReference type="EMBL" id="CAA2624763.1"/>
    </source>
</evidence>
<dbReference type="FunFam" id="1.20.1280.50:FF:000008">
    <property type="entry name" value="F-box only protein 6"/>
    <property type="match status" value="1"/>
</dbReference>
<dbReference type="InterPro" id="IPR001810">
    <property type="entry name" value="F-box_dom"/>
</dbReference>
<dbReference type="InterPro" id="IPR050796">
    <property type="entry name" value="SCF_F-box_component"/>
</dbReference>
<dbReference type="PANTHER" id="PTHR31672">
    <property type="entry name" value="BNACNNG10540D PROTEIN"/>
    <property type="match status" value="1"/>
</dbReference>
<dbReference type="Proteomes" id="UP001189122">
    <property type="component" value="Unassembled WGS sequence"/>
</dbReference>
<evidence type="ECO:0000313" key="5">
    <source>
        <dbReference type="Proteomes" id="UP001189122"/>
    </source>
</evidence>
<gene>
    <name evidence="4" type="ORF">SI7747_08010581</name>
</gene>